<dbReference type="STRING" id="857342.A0A2T3AYQ9"/>
<gene>
    <name evidence="3" type="ORF">M430DRAFT_258108</name>
</gene>
<dbReference type="Proteomes" id="UP000241818">
    <property type="component" value="Unassembled WGS sequence"/>
</dbReference>
<feature type="transmembrane region" description="Helical" evidence="2">
    <location>
        <begin position="52"/>
        <end position="73"/>
    </location>
</feature>
<sequence>MVATFFFFRSLYALINVSASYNTNLYLLEQREFILANPSDGQNRILGSQMGIALEQIMLIAIWGVKTCIWLFLRRLCRQLPRHVLDFTTASRAQAASLNCLLHGHLHRRRRHPKQVSWPSPPSEAVSASMDGSQG</sequence>
<keyword evidence="2" id="KW-0472">Membrane</keyword>
<proteinExistence type="predicted"/>
<evidence type="ECO:0000313" key="4">
    <source>
        <dbReference type="Proteomes" id="UP000241818"/>
    </source>
</evidence>
<name>A0A2T3AYQ9_AMORE</name>
<protein>
    <submittedName>
        <fullName evidence="3">Uncharacterized protein</fullName>
    </submittedName>
</protein>
<evidence type="ECO:0000256" key="1">
    <source>
        <dbReference type="SAM" id="MobiDB-lite"/>
    </source>
</evidence>
<dbReference type="EMBL" id="KZ679013">
    <property type="protein sequence ID" value="PSS15215.1"/>
    <property type="molecule type" value="Genomic_DNA"/>
</dbReference>
<feature type="region of interest" description="Disordered" evidence="1">
    <location>
        <begin position="111"/>
        <end position="135"/>
    </location>
</feature>
<evidence type="ECO:0000256" key="2">
    <source>
        <dbReference type="SAM" id="Phobius"/>
    </source>
</evidence>
<keyword evidence="2" id="KW-0812">Transmembrane</keyword>
<evidence type="ECO:0000313" key="3">
    <source>
        <dbReference type="EMBL" id="PSS15215.1"/>
    </source>
</evidence>
<keyword evidence="4" id="KW-1185">Reference proteome</keyword>
<dbReference type="GeneID" id="36573384"/>
<dbReference type="AlphaFoldDB" id="A0A2T3AYQ9"/>
<accession>A0A2T3AYQ9</accession>
<keyword evidence="2" id="KW-1133">Transmembrane helix</keyword>
<reference evidence="3 4" key="1">
    <citation type="journal article" date="2018" name="New Phytol.">
        <title>Comparative genomics and transcriptomics depict ericoid mycorrhizal fungi as versatile saprotrophs and plant mutualists.</title>
        <authorList>
            <person name="Martino E."/>
            <person name="Morin E."/>
            <person name="Grelet G.A."/>
            <person name="Kuo A."/>
            <person name="Kohler A."/>
            <person name="Daghino S."/>
            <person name="Barry K.W."/>
            <person name="Cichocki N."/>
            <person name="Clum A."/>
            <person name="Dockter R.B."/>
            <person name="Hainaut M."/>
            <person name="Kuo R.C."/>
            <person name="LaButti K."/>
            <person name="Lindahl B.D."/>
            <person name="Lindquist E.A."/>
            <person name="Lipzen A."/>
            <person name="Khouja H.R."/>
            <person name="Magnuson J."/>
            <person name="Murat C."/>
            <person name="Ohm R.A."/>
            <person name="Singer S.W."/>
            <person name="Spatafora J.W."/>
            <person name="Wang M."/>
            <person name="Veneault-Fourrey C."/>
            <person name="Henrissat B."/>
            <person name="Grigoriev I.V."/>
            <person name="Martin F.M."/>
            <person name="Perotto S."/>
        </authorList>
    </citation>
    <scope>NUCLEOTIDE SEQUENCE [LARGE SCALE GENOMIC DNA]</scope>
    <source>
        <strain evidence="3 4">ATCC 22711</strain>
    </source>
</reference>
<dbReference type="InParanoid" id="A0A2T3AYQ9"/>
<dbReference type="RefSeq" id="XP_024719814.1">
    <property type="nucleotide sequence ID" value="XM_024865303.1"/>
</dbReference>
<organism evidence="3 4">
    <name type="scientific">Amorphotheca resinae ATCC 22711</name>
    <dbReference type="NCBI Taxonomy" id="857342"/>
    <lineage>
        <taxon>Eukaryota</taxon>
        <taxon>Fungi</taxon>
        <taxon>Dikarya</taxon>
        <taxon>Ascomycota</taxon>
        <taxon>Pezizomycotina</taxon>
        <taxon>Leotiomycetes</taxon>
        <taxon>Helotiales</taxon>
        <taxon>Amorphothecaceae</taxon>
        <taxon>Amorphotheca</taxon>
    </lineage>
</organism>
<dbReference type="OrthoDB" id="3903189at2759"/>